<dbReference type="InterPro" id="IPR000792">
    <property type="entry name" value="Tscrpt_reg_LuxR_C"/>
</dbReference>
<dbReference type="Gene3D" id="1.10.10.10">
    <property type="entry name" value="Winged helix-like DNA-binding domain superfamily/Winged helix DNA-binding domain"/>
    <property type="match status" value="1"/>
</dbReference>
<dbReference type="InterPro" id="IPR011006">
    <property type="entry name" value="CheY-like_superfamily"/>
</dbReference>
<dbReference type="Proteomes" id="UP000553706">
    <property type="component" value="Unassembled WGS sequence"/>
</dbReference>
<dbReference type="NCBIfam" id="NF006900">
    <property type="entry name" value="PRK09390.1"/>
    <property type="match status" value="1"/>
</dbReference>
<organism evidence="9 10">
    <name type="scientific">Acidocella aromatica</name>
    <dbReference type="NCBI Taxonomy" id="1303579"/>
    <lineage>
        <taxon>Bacteria</taxon>
        <taxon>Pseudomonadati</taxon>
        <taxon>Pseudomonadota</taxon>
        <taxon>Alphaproteobacteria</taxon>
        <taxon>Acetobacterales</taxon>
        <taxon>Acidocellaceae</taxon>
        <taxon>Acidocella</taxon>
    </lineage>
</organism>
<dbReference type="PROSITE" id="PS00622">
    <property type="entry name" value="HTH_LUXR_1"/>
    <property type="match status" value="1"/>
</dbReference>
<keyword evidence="10" id="KW-1185">Reference proteome</keyword>
<evidence type="ECO:0000259" key="8">
    <source>
        <dbReference type="PROSITE" id="PS50110"/>
    </source>
</evidence>
<dbReference type="SMART" id="SM00421">
    <property type="entry name" value="HTH_LUXR"/>
    <property type="match status" value="1"/>
</dbReference>
<reference evidence="9 10" key="1">
    <citation type="submission" date="2020-08" db="EMBL/GenBank/DDBJ databases">
        <title>Genomic Encyclopedia of Type Strains, Phase IV (KMG-IV): sequencing the most valuable type-strain genomes for metagenomic binning, comparative biology and taxonomic classification.</title>
        <authorList>
            <person name="Goeker M."/>
        </authorList>
    </citation>
    <scope>NUCLEOTIDE SEQUENCE [LARGE SCALE GENOMIC DNA]</scope>
    <source>
        <strain evidence="9 10">DSM 27026</strain>
    </source>
</reference>
<dbReference type="SUPFAM" id="SSF52172">
    <property type="entry name" value="CheY-like"/>
    <property type="match status" value="1"/>
</dbReference>
<evidence type="ECO:0000256" key="5">
    <source>
        <dbReference type="ARBA" id="ARBA00023163"/>
    </source>
</evidence>
<keyword evidence="4" id="KW-0238">DNA-binding</keyword>
<evidence type="ECO:0000256" key="6">
    <source>
        <dbReference type="PROSITE-ProRule" id="PRU00169"/>
    </source>
</evidence>
<keyword evidence="5" id="KW-0804">Transcription</keyword>
<protein>
    <submittedName>
        <fullName evidence="9">Two-component system response regulator FixJ</fullName>
    </submittedName>
</protein>
<dbReference type="InterPro" id="IPR036388">
    <property type="entry name" value="WH-like_DNA-bd_sf"/>
</dbReference>
<evidence type="ECO:0000256" key="4">
    <source>
        <dbReference type="ARBA" id="ARBA00023125"/>
    </source>
</evidence>
<keyword evidence="2" id="KW-0902">Two-component regulatory system</keyword>
<evidence type="ECO:0000313" key="9">
    <source>
        <dbReference type="EMBL" id="MBB5374132.1"/>
    </source>
</evidence>
<dbReference type="PANTHER" id="PTHR44688">
    <property type="entry name" value="DNA-BINDING TRANSCRIPTIONAL ACTIVATOR DEVR_DOSR"/>
    <property type="match status" value="1"/>
</dbReference>
<name>A0A840VVF3_9PROT</name>
<dbReference type="CDD" id="cd06170">
    <property type="entry name" value="LuxR_C_like"/>
    <property type="match status" value="1"/>
</dbReference>
<dbReference type="AlphaFoldDB" id="A0A840VVF3"/>
<keyword evidence="3" id="KW-0805">Transcription regulation</keyword>
<dbReference type="GO" id="GO:0003677">
    <property type="term" value="F:DNA binding"/>
    <property type="evidence" value="ECO:0007669"/>
    <property type="project" value="UniProtKB-KW"/>
</dbReference>
<comment type="caution">
    <text evidence="9">The sequence shown here is derived from an EMBL/GenBank/DDBJ whole genome shotgun (WGS) entry which is preliminary data.</text>
</comment>
<gene>
    <name evidence="9" type="ORF">HNP71_002402</name>
</gene>
<dbReference type="InterPro" id="IPR016032">
    <property type="entry name" value="Sig_transdc_resp-reg_C-effctor"/>
</dbReference>
<evidence type="ECO:0000313" key="10">
    <source>
        <dbReference type="Proteomes" id="UP000553706"/>
    </source>
</evidence>
<dbReference type="CDD" id="cd17537">
    <property type="entry name" value="REC_FixJ"/>
    <property type="match status" value="1"/>
</dbReference>
<dbReference type="PANTHER" id="PTHR44688:SF16">
    <property type="entry name" value="DNA-BINDING TRANSCRIPTIONAL ACTIVATOR DEVR_DOSR"/>
    <property type="match status" value="1"/>
</dbReference>
<dbReference type="PRINTS" id="PR00038">
    <property type="entry name" value="HTHLUXR"/>
</dbReference>
<evidence type="ECO:0000259" key="7">
    <source>
        <dbReference type="PROSITE" id="PS50043"/>
    </source>
</evidence>
<proteinExistence type="predicted"/>
<dbReference type="SMART" id="SM00448">
    <property type="entry name" value="REC"/>
    <property type="match status" value="1"/>
</dbReference>
<dbReference type="PROSITE" id="PS50043">
    <property type="entry name" value="HTH_LUXR_2"/>
    <property type="match status" value="1"/>
</dbReference>
<dbReference type="Pfam" id="PF00072">
    <property type="entry name" value="Response_reg"/>
    <property type="match status" value="1"/>
</dbReference>
<dbReference type="PROSITE" id="PS50110">
    <property type="entry name" value="RESPONSE_REGULATORY"/>
    <property type="match status" value="1"/>
</dbReference>
<dbReference type="GO" id="GO:0000160">
    <property type="term" value="P:phosphorelay signal transduction system"/>
    <property type="evidence" value="ECO:0007669"/>
    <property type="project" value="UniProtKB-KW"/>
</dbReference>
<feature type="modified residue" description="4-aspartylphosphate" evidence="6">
    <location>
        <position position="55"/>
    </location>
</feature>
<dbReference type="RefSeq" id="WP_183267147.1">
    <property type="nucleotide sequence ID" value="NZ_JACHFJ010000012.1"/>
</dbReference>
<feature type="domain" description="Response regulatory" evidence="8">
    <location>
        <begin position="6"/>
        <end position="120"/>
    </location>
</feature>
<dbReference type="Gene3D" id="3.40.50.2300">
    <property type="match status" value="1"/>
</dbReference>
<dbReference type="EMBL" id="JACHFJ010000012">
    <property type="protein sequence ID" value="MBB5374132.1"/>
    <property type="molecule type" value="Genomic_DNA"/>
</dbReference>
<keyword evidence="1 6" id="KW-0597">Phosphoprotein</keyword>
<dbReference type="GO" id="GO:0006355">
    <property type="term" value="P:regulation of DNA-templated transcription"/>
    <property type="evidence" value="ECO:0007669"/>
    <property type="project" value="InterPro"/>
</dbReference>
<sequence>MQPDPVVHLIDDDEAVRQSLAFLLTSAGFAIRTYASATAFLDALVAVQPGCVVTDVRMPGLSGLDLQRELISRRIGLPVIVMTGHGDVKLAVEAMKAGAVDFIEKPFQDETMISAIRTAFDRYARDARHSDEANAVEARLNALTVREREVLDGLLAGRPNKTIAYDLSISARTVEVHRANLMTKMGAASLSELVRMVLLSRTPGV</sequence>
<accession>A0A840VVF3</accession>
<dbReference type="SUPFAM" id="SSF46894">
    <property type="entry name" value="C-terminal effector domain of the bipartite response regulators"/>
    <property type="match status" value="1"/>
</dbReference>
<dbReference type="FunFam" id="3.40.50.2300:FF:000018">
    <property type="entry name" value="DNA-binding transcriptional regulator NtrC"/>
    <property type="match status" value="1"/>
</dbReference>
<evidence type="ECO:0000256" key="1">
    <source>
        <dbReference type="ARBA" id="ARBA00022553"/>
    </source>
</evidence>
<feature type="domain" description="HTH luxR-type" evidence="7">
    <location>
        <begin position="136"/>
        <end position="201"/>
    </location>
</feature>
<dbReference type="InterPro" id="IPR001789">
    <property type="entry name" value="Sig_transdc_resp-reg_receiver"/>
</dbReference>
<evidence type="ECO:0000256" key="3">
    <source>
        <dbReference type="ARBA" id="ARBA00023015"/>
    </source>
</evidence>
<evidence type="ECO:0000256" key="2">
    <source>
        <dbReference type="ARBA" id="ARBA00023012"/>
    </source>
</evidence>
<dbReference type="Pfam" id="PF00196">
    <property type="entry name" value="GerE"/>
    <property type="match status" value="1"/>
</dbReference>